<dbReference type="Proteomes" id="UP000008792">
    <property type="component" value="Unassembled WGS sequence"/>
</dbReference>
<dbReference type="KEGG" id="dvi:6635515"/>
<protein>
    <submittedName>
        <fullName evidence="4">Uncharacterized protein</fullName>
    </submittedName>
</protein>
<keyword evidence="3" id="KW-0472">Membrane</keyword>
<dbReference type="EMBL" id="CH940660">
    <property type="protein sequence ID" value="EDW58002.1"/>
    <property type="molecule type" value="Genomic_DNA"/>
</dbReference>
<evidence type="ECO:0000313" key="4">
    <source>
        <dbReference type="EMBL" id="EDW58002.1"/>
    </source>
</evidence>
<dbReference type="AlphaFoldDB" id="B4MCT0"/>
<keyword evidence="3" id="KW-1133">Transmembrane helix</keyword>
<sequence>MYSDNDAYTVGTSRQDTTRSMPGIARRPHGFTSLQLLKQNKEKKARRMQLAEENLELESEMVNMSTQTDSSIVILWMHELMGLLRPMVPRSRVCCCIWSDYLTGRHIRTTFYLLLVIAVIVLNLDVLLSICEKCKKLSKF</sequence>
<feature type="compositionally biased region" description="Polar residues" evidence="2">
    <location>
        <begin position="10"/>
        <end position="20"/>
    </location>
</feature>
<reference evidence="4 5" key="1">
    <citation type="journal article" date="2007" name="Nature">
        <title>Evolution of genes and genomes on the Drosophila phylogeny.</title>
        <authorList>
            <consortium name="Drosophila 12 Genomes Consortium"/>
            <person name="Clark A.G."/>
            <person name="Eisen M.B."/>
            <person name="Smith D.R."/>
            <person name="Bergman C.M."/>
            <person name="Oliver B."/>
            <person name="Markow T.A."/>
            <person name="Kaufman T.C."/>
            <person name="Kellis M."/>
            <person name="Gelbart W."/>
            <person name="Iyer V.N."/>
            <person name="Pollard D.A."/>
            <person name="Sackton T.B."/>
            <person name="Larracuente A.M."/>
            <person name="Singh N.D."/>
            <person name="Abad J.P."/>
            <person name="Abt D.N."/>
            <person name="Adryan B."/>
            <person name="Aguade M."/>
            <person name="Akashi H."/>
            <person name="Anderson W.W."/>
            <person name="Aquadro C.F."/>
            <person name="Ardell D.H."/>
            <person name="Arguello R."/>
            <person name="Artieri C.G."/>
            <person name="Barbash D.A."/>
            <person name="Barker D."/>
            <person name="Barsanti P."/>
            <person name="Batterham P."/>
            <person name="Batzoglou S."/>
            <person name="Begun D."/>
            <person name="Bhutkar A."/>
            <person name="Blanco E."/>
            <person name="Bosak S.A."/>
            <person name="Bradley R.K."/>
            <person name="Brand A.D."/>
            <person name="Brent M.R."/>
            <person name="Brooks A.N."/>
            <person name="Brown R.H."/>
            <person name="Butlin R.K."/>
            <person name="Caggese C."/>
            <person name="Calvi B.R."/>
            <person name="Bernardo de Carvalho A."/>
            <person name="Caspi A."/>
            <person name="Castrezana S."/>
            <person name="Celniker S.E."/>
            <person name="Chang J.L."/>
            <person name="Chapple C."/>
            <person name="Chatterji S."/>
            <person name="Chinwalla A."/>
            <person name="Civetta A."/>
            <person name="Clifton S.W."/>
            <person name="Comeron J.M."/>
            <person name="Costello J.C."/>
            <person name="Coyne J.A."/>
            <person name="Daub J."/>
            <person name="David R.G."/>
            <person name="Delcher A.L."/>
            <person name="Delehaunty K."/>
            <person name="Do C.B."/>
            <person name="Ebling H."/>
            <person name="Edwards K."/>
            <person name="Eickbush T."/>
            <person name="Evans J.D."/>
            <person name="Filipski A."/>
            <person name="Findeiss S."/>
            <person name="Freyhult E."/>
            <person name="Fulton L."/>
            <person name="Fulton R."/>
            <person name="Garcia A.C."/>
            <person name="Gardiner A."/>
            <person name="Garfield D.A."/>
            <person name="Garvin B.E."/>
            <person name="Gibson G."/>
            <person name="Gilbert D."/>
            <person name="Gnerre S."/>
            <person name="Godfrey J."/>
            <person name="Good R."/>
            <person name="Gotea V."/>
            <person name="Gravely B."/>
            <person name="Greenberg A.J."/>
            <person name="Griffiths-Jones S."/>
            <person name="Gross S."/>
            <person name="Guigo R."/>
            <person name="Gustafson E.A."/>
            <person name="Haerty W."/>
            <person name="Hahn M.W."/>
            <person name="Halligan D.L."/>
            <person name="Halpern A.L."/>
            <person name="Halter G.M."/>
            <person name="Han M.V."/>
            <person name="Heger A."/>
            <person name="Hillier L."/>
            <person name="Hinrichs A.S."/>
            <person name="Holmes I."/>
            <person name="Hoskins R.A."/>
            <person name="Hubisz M.J."/>
            <person name="Hultmark D."/>
            <person name="Huntley M.A."/>
            <person name="Jaffe D.B."/>
            <person name="Jagadeeshan S."/>
            <person name="Jeck W.R."/>
            <person name="Johnson J."/>
            <person name="Jones C.D."/>
            <person name="Jordan W.C."/>
            <person name="Karpen G.H."/>
            <person name="Kataoka E."/>
            <person name="Keightley P.D."/>
            <person name="Kheradpour P."/>
            <person name="Kirkness E.F."/>
            <person name="Koerich L.B."/>
            <person name="Kristiansen K."/>
            <person name="Kudrna D."/>
            <person name="Kulathinal R.J."/>
            <person name="Kumar S."/>
            <person name="Kwok R."/>
            <person name="Lander E."/>
            <person name="Langley C.H."/>
            <person name="Lapoint R."/>
            <person name="Lazzaro B.P."/>
            <person name="Lee S.J."/>
            <person name="Levesque L."/>
            <person name="Li R."/>
            <person name="Lin C.F."/>
            <person name="Lin M.F."/>
            <person name="Lindblad-Toh K."/>
            <person name="Llopart A."/>
            <person name="Long M."/>
            <person name="Low L."/>
            <person name="Lozovsky E."/>
            <person name="Lu J."/>
            <person name="Luo M."/>
            <person name="Machado C.A."/>
            <person name="Makalowski W."/>
            <person name="Marzo M."/>
            <person name="Matsuda M."/>
            <person name="Matzkin L."/>
            <person name="McAllister B."/>
            <person name="McBride C.S."/>
            <person name="McKernan B."/>
            <person name="McKernan K."/>
            <person name="Mendez-Lago M."/>
            <person name="Minx P."/>
            <person name="Mollenhauer M.U."/>
            <person name="Montooth K."/>
            <person name="Mount S.M."/>
            <person name="Mu X."/>
            <person name="Myers E."/>
            <person name="Negre B."/>
            <person name="Newfeld S."/>
            <person name="Nielsen R."/>
            <person name="Noor M.A."/>
            <person name="O'Grady P."/>
            <person name="Pachter L."/>
            <person name="Papaceit M."/>
            <person name="Parisi M.J."/>
            <person name="Parisi M."/>
            <person name="Parts L."/>
            <person name="Pedersen J.S."/>
            <person name="Pesole G."/>
            <person name="Phillippy A.M."/>
            <person name="Ponting C.P."/>
            <person name="Pop M."/>
            <person name="Porcelli D."/>
            <person name="Powell J.R."/>
            <person name="Prohaska S."/>
            <person name="Pruitt K."/>
            <person name="Puig M."/>
            <person name="Quesneville H."/>
            <person name="Ram K.R."/>
            <person name="Rand D."/>
            <person name="Rasmussen M.D."/>
            <person name="Reed L.K."/>
            <person name="Reenan R."/>
            <person name="Reily A."/>
            <person name="Remington K.A."/>
            <person name="Rieger T.T."/>
            <person name="Ritchie M.G."/>
            <person name="Robin C."/>
            <person name="Rogers Y.H."/>
            <person name="Rohde C."/>
            <person name="Rozas J."/>
            <person name="Rubenfield M.J."/>
            <person name="Ruiz A."/>
            <person name="Russo S."/>
            <person name="Salzberg S.L."/>
            <person name="Sanchez-Gracia A."/>
            <person name="Saranga D.J."/>
            <person name="Sato H."/>
            <person name="Schaeffer S.W."/>
            <person name="Schatz M.C."/>
            <person name="Schlenke T."/>
            <person name="Schwartz R."/>
            <person name="Segarra C."/>
            <person name="Singh R.S."/>
            <person name="Sirot L."/>
            <person name="Sirota M."/>
            <person name="Sisneros N.B."/>
            <person name="Smith C.D."/>
            <person name="Smith T.F."/>
            <person name="Spieth J."/>
            <person name="Stage D.E."/>
            <person name="Stark A."/>
            <person name="Stephan W."/>
            <person name="Strausberg R.L."/>
            <person name="Strempel S."/>
            <person name="Sturgill D."/>
            <person name="Sutton G."/>
            <person name="Sutton G.G."/>
            <person name="Tao W."/>
            <person name="Teichmann S."/>
            <person name="Tobari Y.N."/>
            <person name="Tomimura Y."/>
            <person name="Tsolas J.M."/>
            <person name="Valente V.L."/>
            <person name="Venter E."/>
            <person name="Venter J.C."/>
            <person name="Vicario S."/>
            <person name="Vieira F.G."/>
            <person name="Vilella A.J."/>
            <person name="Villasante A."/>
            <person name="Walenz B."/>
            <person name="Wang J."/>
            <person name="Wasserman M."/>
            <person name="Watts T."/>
            <person name="Wilson D."/>
            <person name="Wilson R.K."/>
            <person name="Wing R.A."/>
            <person name="Wolfner M.F."/>
            <person name="Wong A."/>
            <person name="Wong G.K."/>
            <person name="Wu C.I."/>
            <person name="Wu G."/>
            <person name="Yamamoto D."/>
            <person name="Yang H.P."/>
            <person name="Yang S.P."/>
            <person name="Yorke J.A."/>
            <person name="Yoshida K."/>
            <person name="Zdobnov E."/>
            <person name="Zhang P."/>
            <person name="Zhang Y."/>
            <person name="Zimin A.V."/>
            <person name="Baldwin J."/>
            <person name="Abdouelleil A."/>
            <person name="Abdulkadir J."/>
            <person name="Abebe A."/>
            <person name="Abera B."/>
            <person name="Abreu J."/>
            <person name="Acer S.C."/>
            <person name="Aftuck L."/>
            <person name="Alexander A."/>
            <person name="An P."/>
            <person name="Anderson E."/>
            <person name="Anderson S."/>
            <person name="Arachi H."/>
            <person name="Azer M."/>
            <person name="Bachantsang P."/>
            <person name="Barry A."/>
            <person name="Bayul T."/>
            <person name="Berlin A."/>
            <person name="Bessette D."/>
            <person name="Bloom T."/>
            <person name="Blye J."/>
            <person name="Boguslavskiy L."/>
            <person name="Bonnet C."/>
            <person name="Boukhgalter B."/>
            <person name="Bourzgui I."/>
            <person name="Brown A."/>
            <person name="Cahill P."/>
            <person name="Channer S."/>
            <person name="Cheshatsang Y."/>
            <person name="Chuda L."/>
            <person name="Citroen M."/>
            <person name="Collymore A."/>
            <person name="Cooke P."/>
            <person name="Costello M."/>
            <person name="D'Aco K."/>
            <person name="Daza R."/>
            <person name="De Haan G."/>
            <person name="DeGray S."/>
            <person name="DeMaso C."/>
            <person name="Dhargay N."/>
            <person name="Dooley K."/>
            <person name="Dooley E."/>
            <person name="Doricent M."/>
            <person name="Dorje P."/>
            <person name="Dorjee K."/>
            <person name="Dupes A."/>
            <person name="Elong R."/>
            <person name="Falk J."/>
            <person name="Farina A."/>
            <person name="Faro S."/>
            <person name="Ferguson D."/>
            <person name="Fisher S."/>
            <person name="Foley C.D."/>
            <person name="Franke A."/>
            <person name="Friedrich D."/>
            <person name="Gadbois L."/>
            <person name="Gearin G."/>
            <person name="Gearin C.R."/>
            <person name="Giannoukos G."/>
            <person name="Goode T."/>
            <person name="Graham J."/>
            <person name="Grandbois E."/>
            <person name="Grewal S."/>
            <person name="Gyaltsen K."/>
            <person name="Hafez N."/>
            <person name="Hagos B."/>
            <person name="Hall J."/>
            <person name="Henson C."/>
            <person name="Hollinger A."/>
            <person name="Honan T."/>
            <person name="Huard M.D."/>
            <person name="Hughes L."/>
            <person name="Hurhula B."/>
            <person name="Husby M.E."/>
            <person name="Kamat A."/>
            <person name="Kanga B."/>
            <person name="Kashin S."/>
            <person name="Khazanovich D."/>
            <person name="Kisner P."/>
            <person name="Lance K."/>
            <person name="Lara M."/>
            <person name="Lee W."/>
            <person name="Lennon N."/>
            <person name="Letendre F."/>
            <person name="LeVine R."/>
            <person name="Lipovsky A."/>
            <person name="Liu X."/>
            <person name="Liu J."/>
            <person name="Liu S."/>
            <person name="Lokyitsang T."/>
            <person name="Lokyitsang Y."/>
            <person name="Lubonja R."/>
            <person name="Lui A."/>
            <person name="MacDonald P."/>
            <person name="Magnisalis V."/>
            <person name="Maru K."/>
            <person name="Matthews C."/>
            <person name="McCusker W."/>
            <person name="McDonough S."/>
            <person name="Mehta T."/>
            <person name="Meldrim J."/>
            <person name="Meneus L."/>
            <person name="Mihai O."/>
            <person name="Mihalev A."/>
            <person name="Mihova T."/>
            <person name="Mittelman R."/>
            <person name="Mlenga V."/>
            <person name="Montmayeur A."/>
            <person name="Mulrain L."/>
            <person name="Navidi A."/>
            <person name="Naylor J."/>
            <person name="Negash T."/>
            <person name="Nguyen T."/>
            <person name="Nguyen N."/>
            <person name="Nicol R."/>
            <person name="Norbu C."/>
            <person name="Norbu N."/>
            <person name="Novod N."/>
            <person name="O'Neill B."/>
            <person name="Osman S."/>
            <person name="Markiewicz E."/>
            <person name="Oyono O.L."/>
            <person name="Patti C."/>
            <person name="Phunkhang P."/>
            <person name="Pierre F."/>
            <person name="Priest M."/>
            <person name="Raghuraman S."/>
            <person name="Rege F."/>
            <person name="Reyes R."/>
            <person name="Rise C."/>
            <person name="Rogov P."/>
            <person name="Ross K."/>
            <person name="Ryan E."/>
            <person name="Settipalli S."/>
            <person name="Shea T."/>
            <person name="Sherpa N."/>
            <person name="Shi L."/>
            <person name="Shih D."/>
            <person name="Sparrow T."/>
            <person name="Spaulding J."/>
            <person name="Stalker J."/>
            <person name="Stange-Thomann N."/>
            <person name="Stavropoulos S."/>
            <person name="Stone C."/>
            <person name="Strader C."/>
            <person name="Tesfaye S."/>
            <person name="Thomson T."/>
            <person name="Thoulutsang Y."/>
            <person name="Thoulutsang D."/>
            <person name="Topham K."/>
            <person name="Topping I."/>
            <person name="Tsamla T."/>
            <person name="Vassiliev H."/>
            <person name="Vo A."/>
            <person name="Wangchuk T."/>
            <person name="Wangdi T."/>
            <person name="Weiand M."/>
            <person name="Wilkinson J."/>
            <person name="Wilson A."/>
            <person name="Yadav S."/>
            <person name="Young G."/>
            <person name="Yu Q."/>
            <person name="Zembek L."/>
            <person name="Zhong D."/>
            <person name="Zimmer A."/>
            <person name="Zwirko Z."/>
            <person name="Jaffe D.B."/>
            <person name="Alvarez P."/>
            <person name="Brockman W."/>
            <person name="Butler J."/>
            <person name="Chin C."/>
            <person name="Gnerre S."/>
            <person name="Grabherr M."/>
            <person name="Kleber M."/>
            <person name="Mauceli E."/>
            <person name="MacCallum I."/>
        </authorList>
    </citation>
    <scope>NUCLEOTIDE SEQUENCE [LARGE SCALE GENOMIC DNA]</scope>
    <source>
        <strain evidence="5">Tucson 15010-1051.87</strain>
    </source>
</reference>
<gene>
    <name evidence="4" type="primary">Dvir\GJ15271</name>
    <name evidence="4" type="ORF">Dvir_GJ15271</name>
</gene>
<feature type="coiled-coil region" evidence="1">
    <location>
        <begin position="34"/>
        <end position="67"/>
    </location>
</feature>
<name>B4MCT0_DROVI</name>
<feature type="transmembrane region" description="Helical" evidence="3">
    <location>
        <begin position="111"/>
        <end position="131"/>
    </location>
</feature>
<evidence type="ECO:0000256" key="3">
    <source>
        <dbReference type="SAM" id="Phobius"/>
    </source>
</evidence>
<evidence type="ECO:0000313" key="5">
    <source>
        <dbReference type="Proteomes" id="UP000008792"/>
    </source>
</evidence>
<proteinExistence type="predicted"/>
<dbReference type="InParanoid" id="B4MCT0"/>
<organism evidence="4 5">
    <name type="scientific">Drosophila virilis</name>
    <name type="common">Fruit fly</name>
    <dbReference type="NCBI Taxonomy" id="7244"/>
    <lineage>
        <taxon>Eukaryota</taxon>
        <taxon>Metazoa</taxon>
        <taxon>Ecdysozoa</taxon>
        <taxon>Arthropoda</taxon>
        <taxon>Hexapoda</taxon>
        <taxon>Insecta</taxon>
        <taxon>Pterygota</taxon>
        <taxon>Neoptera</taxon>
        <taxon>Endopterygota</taxon>
        <taxon>Diptera</taxon>
        <taxon>Brachycera</taxon>
        <taxon>Muscomorpha</taxon>
        <taxon>Ephydroidea</taxon>
        <taxon>Drosophilidae</taxon>
        <taxon>Drosophila</taxon>
    </lineage>
</organism>
<evidence type="ECO:0000256" key="2">
    <source>
        <dbReference type="SAM" id="MobiDB-lite"/>
    </source>
</evidence>
<dbReference type="OMA" id="ILWMHEL"/>
<feature type="region of interest" description="Disordered" evidence="2">
    <location>
        <begin position="1"/>
        <end position="22"/>
    </location>
</feature>
<keyword evidence="5" id="KW-1185">Reference proteome</keyword>
<keyword evidence="3" id="KW-0812">Transmembrane</keyword>
<keyword evidence="1" id="KW-0175">Coiled coil</keyword>
<evidence type="ECO:0000256" key="1">
    <source>
        <dbReference type="SAM" id="Coils"/>
    </source>
</evidence>
<dbReference type="HOGENOM" id="CLU_1837207_0_0_1"/>
<dbReference type="OrthoDB" id="10511066at2759"/>
<accession>B4MCT0</accession>